<reference evidence="2" key="1">
    <citation type="submission" date="2022-07" db="EMBL/GenBank/DDBJ databases">
        <title>Genome Sequence of Agrocybe chaxingu.</title>
        <authorList>
            <person name="Buettner E."/>
        </authorList>
    </citation>
    <scope>NUCLEOTIDE SEQUENCE</scope>
    <source>
        <strain evidence="2">MP-N11</strain>
    </source>
</reference>
<organism evidence="2 3">
    <name type="scientific">Agrocybe chaxingu</name>
    <dbReference type="NCBI Taxonomy" id="84603"/>
    <lineage>
        <taxon>Eukaryota</taxon>
        <taxon>Fungi</taxon>
        <taxon>Dikarya</taxon>
        <taxon>Basidiomycota</taxon>
        <taxon>Agaricomycotina</taxon>
        <taxon>Agaricomycetes</taxon>
        <taxon>Agaricomycetidae</taxon>
        <taxon>Agaricales</taxon>
        <taxon>Agaricineae</taxon>
        <taxon>Strophariaceae</taxon>
        <taxon>Agrocybe</taxon>
    </lineage>
</organism>
<feature type="region of interest" description="Disordered" evidence="1">
    <location>
        <begin position="1"/>
        <end position="21"/>
    </location>
</feature>
<feature type="compositionally biased region" description="Basic and acidic residues" evidence="1">
    <location>
        <begin position="37"/>
        <end position="46"/>
    </location>
</feature>
<sequence>MDIRGSTPTTSSSPLPCAAFAHSPSNTYVTIEGKRIPIEALWDRDATSNTADDEGEDSESEEDTPSQYPETQHSSNFAAPPTDVDAPHFCDQPREQEVSSNPCTCEFSRTCERCIRLAQSRHGDDAHSQCIRQETKKNDEHFRQIGAYLYPDYAPYNTSDGHGSKTGSTDGGKGESSRVRETRTRCDREGAADTARGI</sequence>
<feature type="compositionally biased region" description="Acidic residues" evidence="1">
    <location>
        <begin position="51"/>
        <end position="64"/>
    </location>
</feature>
<evidence type="ECO:0000256" key="1">
    <source>
        <dbReference type="SAM" id="MobiDB-lite"/>
    </source>
</evidence>
<accession>A0A9W8K282</accession>
<feature type="compositionally biased region" description="Polar residues" evidence="1">
    <location>
        <begin position="65"/>
        <end position="77"/>
    </location>
</feature>
<evidence type="ECO:0000313" key="2">
    <source>
        <dbReference type="EMBL" id="KAJ3510945.1"/>
    </source>
</evidence>
<feature type="compositionally biased region" description="Basic and acidic residues" evidence="1">
    <location>
        <begin position="85"/>
        <end position="97"/>
    </location>
</feature>
<feature type="compositionally biased region" description="Basic and acidic residues" evidence="1">
    <location>
        <begin position="172"/>
        <end position="191"/>
    </location>
</feature>
<comment type="caution">
    <text evidence="2">The sequence shown here is derived from an EMBL/GenBank/DDBJ whole genome shotgun (WGS) entry which is preliminary data.</text>
</comment>
<feature type="compositionally biased region" description="Low complexity" evidence="1">
    <location>
        <begin position="158"/>
        <end position="168"/>
    </location>
</feature>
<dbReference type="AlphaFoldDB" id="A0A9W8K282"/>
<dbReference type="EMBL" id="JANKHO010000360">
    <property type="protein sequence ID" value="KAJ3510945.1"/>
    <property type="molecule type" value="Genomic_DNA"/>
</dbReference>
<name>A0A9W8K282_9AGAR</name>
<feature type="compositionally biased region" description="Low complexity" evidence="1">
    <location>
        <begin position="1"/>
        <end position="16"/>
    </location>
</feature>
<protein>
    <submittedName>
        <fullName evidence="2">Uncharacterized protein</fullName>
    </submittedName>
</protein>
<feature type="region of interest" description="Disordered" evidence="1">
    <location>
        <begin position="152"/>
        <end position="198"/>
    </location>
</feature>
<evidence type="ECO:0000313" key="3">
    <source>
        <dbReference type="Proteomes" id="UP001148786"/>
    </source>
</evidence>
<gene>
    <name evidence="2" type="ORF">NLJ89_g4391</name>
</gene>
<feature type="region of interest" description="Disordered" evidence="1">
    <location>
        <begin position="37"/>
        <end position="101"/>
    </location>
</feature>
<proteinExistence type="predicted"/>
<keyword evidence="3" id="KW-1185">Reference proteome</keyword>
<dbReference type="Proteomes" id="UP001148786">
    <property type="component" value="Unassembled WGS sequence"/>
</dbReference>
<dbReference type="OrthoDB" id="10452138at2759"/>